<dbReference type="SUPFAM" id="SSF56059">
    <property type="entry name" value="Glutathione synthetase ATP-binding domain-like"/>
    <property type="match status" value="1"/>
</dbReference>
<accession>A0A1H6L323</accession>
<dbReference type="Proteomes" id="UP000182915">
    <property type="component" value="Chromosome I"/>
</dbReference>
<dbReference type="InterPro" id="IPR025841">
    <property type="entry name" value="CP_ATPgrasp_2"/>
</dbReference>
<dbReference type="Pfam" id="PF04168">
    <property type="entry name" value="Alpha-E"/>
    <property type="match status" value="1"/>
</dbReference>
<dbReference type="RefSeq" id="WP_083409128.1">
    <property type="nucleotide sequence ID" value="NZ_LT629971.1"/>
</dbReference>
<dbReference type="Gene3D" id="3.40.50.11290">
    <property type="match status" value="1"/>
</dbReference>
<name>A0A1H6L323_MYCRU</name>
<proteinExistence type="predicted"/>
<dbReference type="PANTHER" id="PTHR34595:SF2">
    <property type="entry name" value="BLR2978 PROTEIN"/>
    <property type="match status" value="1"/>
</dbReference>
<sequence length="884" mass="95319">MALPAPNAPDDLLGRYRTARTQQALFDVRTGGPDAPSAGNGYDEFIDAAGDVRPAWQEVAECVEERGRSGLDQLRGVVRSLVDNDGITYIQVGRHGSVVGQPHTNGHGAAEPGPWHLDALPLVLSAEDWATLESGLVQRSRLLDAVLADVYGAQQSITSGVLPAPLVFAHPGYVRAARGIEIPGRHQLFLHGCDVSRAADGSFRVNADWTQAPSGAGYALADRRVAAHAIPELYERIGPRPASPWAQALRLALIDAAPESAEEPVVVVLSPGIHSETSFDQAYLASVLGFPLVESTDLVVRDGKLWMRSMGTLKRVDVVLRRVDAEFVDPLDLRADSRLGVAGLVEVLRRGAVTVVNTLGSGILESPGLQRFLPELSQRLLGETPELATAPMYWGGINTERSHLLTHLTRLLIRPVTGGAPLVGPALSAAQREALAARIEAAPWQWVGQELPQFSSAPSAYQYRGLSASNVGLRLFTVAQRGGYAPMVGGLGYQLAAGEAAFTLNTVAAKDVWVRVSARVGVDWTPPVELPAITPSPTRAVSSPRVLSDLFWSGRYAERAEHMARLLTVTRERYHEFHYRREMDGSECVPVLLAALGTITGTDTGADGDHAEMVATAQSTLWSLTADRQRPGSLAQSVERLGLATRAVRDQLSNDTWMVLAALERALLNSPDTPPDSQAEGEAFLSATSNLTLAGMLALSGVAAESMIRDVGWTMMDIGTRIERGLNLTALLGATLTTVRSPGAEQTITESTLVVLESSVIYRRRMLGRVDMSAVAELVLFDADNPRSLAYQLERLRTGLKALPGSSGSSRAERLVEEIGTRLRRLDPDDLDDVVDGERVELTALLDGMHRDLRELSTIITATHLSLPGEMQHLWGPDERRLVP</sequence>
<dbReference type="OrthoDB" id="9803842at2"/>
<dbReference type="AlphaFoldDB" id="A0A1H6L323"/>
<keyword evidence="4" id="KW-1185">Reference proteome</keyword>
<evidence type="ECO:0000313" key="4">
    <source>
        <dbReference type="Proteomes" id="UP000182915"/>
    </source>
</evidence>
<reference evidence="4" key="1">
    <citation type="submission" date="2016-10" db="EMBL/GenBank/DDBJ databases">
        <authorList>
            <person name="Varghese N."/>
            <person name="Submissions S."/>
        </authorList>
    </citation>
    <scope>NUCLEOTIDE SEQUENCE [LARGE SCALE GENOMIC DNA]</scope>
    <source>
        <strain evidence="4">DSM 45405</strain>
    </source>
</reference>
<dbReference type="STRING" id="370526.SAMN04489835_4591"/>
<dbReference type="InterPro" id="IPR051680">
    <property type="entry name" value="ATP-dep_Glu-Cys_Ligase-2"/>
</dbReference>
<dbReference type="Pfam" id="PF14403">
    <property type="entry name" value="CP_ATPgrasp_2"/>
    <property type="match status" value="1"/>
</dbReference>
<evidence type="ECO:0000259" key="1">
    <source>
        <dbReference type="Pfam" id="PF04168"/>
    </source>
</evidence>
<gene>
    <name evidence="3" type="ORF">SAMN04489835_4591</name>
</gene>
<organism evidence="3 4">
    <name type="scientific">Mycolicibacterium rutilum</name>
    <name type="common">Mycobacterium rutilum</name>
    <dbReference type="NCBI Taxonomy" id="370526"/>
    <lineage>
        <taxon>Bacteria</taxon>
        <taxon>Bacillati</taxon>
        <taxon>Actinomycetota</taxon>
        <taxon>Actinomycetes</taxon>
        <taxon>Mycobacteriales</taxon>
        <taxon>Mycobacteriaceae</taxon>
        <taxon>Mycolicibacterium</taxon>
    </lineage>
</organism>
<protein>
    <submittedName>
        <fullName evidence="3">Uncharacterized conserved protein, circularly permuted ATPgrasp superfamily</fullName>
    </submittedName>
</protein>
<dbReference type="InterPro" id="IPR007296">
    <property type="entry name" value="DUF403"/>
</dbReference>
<evidence type="ECO:0000259" key="2">
    <source>
        <dbReference type="Pfam" id="PF14403"/>
    </source>
</evidence>
<feature type="domain" description="DUF403" evidence="1">
    <location>
        <begin position="544"/>
        <end position="865"/>
    </location>
</feature>
<feature type="domain" description="Circularly permuted ATP-grasp type 2" evidence="2">
    <location>
        <begin position="121"/>
        <end position="492"/>
    </location>
</feature>
<dbReference type="PANTHER" id="PTHR34595">
    <property type="entry name" value="BLR5612 PROTEIN"/>
    <property type="match status" value="1"/>
</dbReference>
<dbReference type="Gene3D" id="3.30.1490.270">
    <property type="match status" value="1"/>
</dbReference>
<dbReference type="EMBL" id="LT629971">
    <property type="protein sequence ID" value="SEH82584.1"/>
    <property type="molecule type" value="Genomic_DNA"/>
</dbReference>
<evidence type="ECO:0000313" key="3">
    <source>
        <dbReference type="EMBL" id="SEH82584.1"/>
    </source>
</evidence>